<reference evidence="3 4" key="1">
    <citation type="submission" date="2020-12" db="EMBL/GenBank/DDBJ databases">
        <title>Metabolic potential, ecology and presence of endohyphal bacteria is reflected in genomic diversity of Mucoromycotina.</title>
        <authorList>
            <person name="Muszewska A."/>
            <person name="Okrasinska A."/>
            <person name="Steczkiewicz K."/>
            <person name="Drgas O."/>
            <person name="Orlowska M."/>
            <person name="Perlinska-Lenart U."/>
            <person name="Aleksandrzak-Piekarczyk T."/>
            <person name="Szatraj K."/>
            <person name="Zielenkiewicz U."/>
            <person name="Pilsyk S."/>
            <person name="Malc E."/>
            <person name="Mieczkowski P."/>
            <person name="Kruszewska J.S."/>
            <person name="Biernat P."/>
            <person name="Pawlowska J."/>
        </authorList>
    </citation>
    <scope>NUCLEOTIDE SEQUENCE [LARGE SCALE GENOMIC DNA]</scope>
    <source>
        <strain evidence="3 4">CBS 142.35</strain>
    </source>
</reference>
<dbReference type="SMART" id="SM00271">
    <property type="entry name" value="DnaJ"/>
    <property type="match status" value="1"/>
</dbReference>
<comment type="caution">
    <text evidence="3">The sequence shown here is derived from an EMBL/GenBank/DDBJ whole genome shotgun (WGS) entry which is preliminary data.</text>
</comment>
<keyword evidence="4" id="KW-1185">Reference proteome</keyword>
<name>A0A8H7VHE8_9FUNG</name>
<dbReference type="OrthoDB" id="10250354at2759"/>
<organism evidence="3 4">
    <name type="scientific">Circinella minor</name>
    <dbReference type="NCBI Taxonomy" id="1195481"/>
    <lineage>
        <taxon>Eukaryota</taxon>
        <taxon>Fungi</taxon>
        <taxon>Fungi incertae sedis</taxon>
        <taxon>Mucoromycota</taxon>
        <taxon>Mucoromycotina</taxon>
        <taxon>Mucoromycetes</taxon>
        <taxon>Mucorales</taxon>
        <taxon>Lichtheimiaceae</taxon>
        <taxon>Circinella</taxon>
    </lineage>
</organism>
<dbReference type="Pfam" id="PF00226">
    <property type="entry name" value="DnaJ"/>
    <property type="match status" value="1"/>
</dbReference>
<dbReference type="CDD" id="cd06257">
    <property type="entry name" value="DnaJ"/>
    <property type="match status" value="1"/>
</dbReference>
<feature type="compositionally biased region" description="Polar residues" evidence="1">
    <location>
        <begin position="227"/>
        <end position="251"/>
    </location>
</feature>
<dbReference type="InterPro" id="IPR043183">
    <property type="entry name" value="DNJB2/6-like"/>
</dbReference>
<dbReference type="SUPFAM" id="SSF46565">
    <property type="entry name" value="Chaperone J-domain"/>
    <property type="match status" value="1"/>
</dbReference>
<dbReference type="InterPro" id="IPR036869">
    <property type="entry name" value="J_dom_sf"/>
</dbReference>
<dbReference type="GO" id="GO:0030544">
    <property type="term" value="F:Hsp70 protein binding"/>
    <property type="evidence" value="ECO:0007669"/>
    <property type="project" value="InterPro"/>
</dbReference>
<dbReference type="PANTHER" id="PTHR45168">
    <property type="entry name" value="DNAJ HOMOLOG SUBFAMILY B MEMBER 2"/>
    <property type="match status" value="1"/>
</dbReference>
<dbReference type="Proteomes" id="UP000646827">
    <property type="component" value="Unassembled WGS sequence"/>
</dbReference>
<dbReference type="AlphaFoldDB" id="A0A8H7VHE8"/>
<dbReference type="PRINTS" id="PR00625">
    <property type="entry name" value="JDOMAIN"/>
</dbReference>
<evidence type="ECO:0000259" key="2">
    <source>
        <dbReference type="PROSITE" id="PS50076"/>
    </source>
</evidence>
<protein>
    <recommendedName>
        <fullName evidence="2">J domain-containing protein</fullName>
    </recommendedName>
</protein>
<dbReference type="InterPro" id="IPR001623">
    <property type="entry name" value="DnaJ_domain"/>
</dbReference>
<evidence type="ECO:0000256" key="1">
    <source>
        <dbReference type="SAM" id="MobiDB-lite"/>
    </source>
</evidence>
<accession>A0A8H7VHE8</accession>
<feature type="compositionally biased region" description="Polar residues" evidence="1">
    <location>
        <begin position="300"/>
        <end position="311"/>
    </location>
</feature>
<proteinExistence type="predicted"/>
<dbReference type="PROSITE" id="PS50076">
    <property type="entry name" value="DNAJ_2"/>
    <property type="match status" value="1"/>
</dbReference>
<dbReference type="EMBL" id="JAEPRB010000069">
    <property type="protein sequence ID" value="KAG2223041.1"/>
    <property type="molecule type" value="Genomic_DNA"/>
</dbReference>
<evidence type="ECO:0000313" key="3">
    <source>
        <dbReference type="EMBL" id="KAG2223041.1"/>
    </source>
</evidence>
<dbReference type="PANTHER" id="PTHR45168:SF3">
    <property type="entry name" value="DNAJ HEAT SHOCK PROTEIN FAMILY (HSP40) MEMBER B2"/>
    <property type="match status" value="1"/>
</dbReference>
<sequence length="350" mass="39790">MDYYKILELPHDASEQDIKKAYRRLALKYHPDKNSSPEAIENVIRAYEILSDESTRRVYDNKINDKNEEPVPTFHFNTMPRQQSQPQQKYTYSHDPFTGFQFRSPEDVFAQFFGGKDPFAMFNNDPFFYNNGATTPTSDPFAFPSMFGRTSKINQPLGGGGLFMSSSFGGGVGGGIRTSTSTTTRYVNGHRETVTITTIHNQNGTRVIEDYGDGQKRVLNNGVEIENTLNGHQRRSSSLNKNIKPTNSIQQDQERNGRWPESNSSSNNYTRHNIPILDENDNNSINNSRRRYQPLPPRPTDSNQQQDNNNRPAHDARVPGFQHSGLESRPNYDAPSNGFWSTLKSLLCCF</sequence>
<gene>
    <name evidence="3" type="ORF">INT45_008242</name>
</gene>
<dbReference type="GO" id="GO:0051082">
    <property type="term" value="F:unfolded protein binding"/>
    <property type="evidence" value="ECO:0007669"/>
    <property type="project" value="InterPro"/>
</dbReference>
<feature type="domain" description="J" evidence="2">
    <location>
        <begin position="2"/>
        <end position="63"/>
    </location>
</feature>
<feature type="region of interest" description="Disordered" evidence="1">
    <location>
        <begin position="226"/>
        <end position="336"/>
    </location>
</feature>
<evidence type="ECO:0000313" key="4">
    <source>
        <dbReference type="Proteomes" id="UP000646827"/>
    </source>
</evidence>
<feature type="compositionally biased region" description="Polar residues" evidence="1">
    <location>
        <begin position="261"/>
        <end position="271"/>
    </location>
</feature>
<dbReference type="Gene3D" id="1.10.287.110">
    <property type="entry name" value="DnaJ domain"/>
    <property type="match status" value="1"/>
</dbReference>